<dbReference type="SUPFAM" id="SSF47336">
    <property type="entry name" value="ACP-like"/>
    <property type="match status" value="2"/>
</dbReference>
<organism evidence="5 6">
    <name type="scientific">Gordonia hankookensis</name>
    <dbReference type="NCBI Taxonomy" id="589403"/>
    <lineage>
        <taxon>Bacteria</taxon>
        <taxon>Bacillati</taxon>
        <taxon>Actinomycetota</taxon>
        <taxon>Actinomycetes</taxon>
        <taxon>Mycobacteriales</taxon>
        <taxon>Gordoniaceae</taxon>
        <taxon>Gordonia</taxon>
    </lineage>
</organism>
<dbReference type="PANTHER" id="PTHR45527:SF1">
    <property type="entry name" value="FATTY ACID SYNTHASE"/>
    <property type="match status" value="1"/>
</dbReference>
<dbReference type="SUPFAM" id="SSF52777">
    <property type="entry name" value="CoA-dependent acyltransferases"/>
    <property type="match status" value="6"/>
</dbReference>
<dbReference type="Pfam" id="PF00501">
    <property type="entry name" value="AMP-binding"/>
    <property type="match status" value="2"/>
</dbReference>
<name>A0ABR7W960_9ACTN</name>
<dbReference type="PANTHER" id="PTHR45527">
    <property type="entry name" value="NONRIBOSOMAL PEPTIDE SYNTHETASE"/>
    <property type="match status" value="1"/>
</dbReference>
<dbReference type="Gene3D" id="3.40.50.12780">
    <property type="entry name" value="N-terminal domain of ligase-like"/>
    <property type="match status" value="1"/>
</dbReference>
<evidence type="ECO:0000313" key="5">
    <source>
        <dbReference type="EMBL" id="MBD1318793.1"/>
    </source>
</evidence>
<reference evidence="5 6" key="1">
    <citation type="submission" date="2020-09" db="EMBL/GenBank/DDBJ databases">
        <title>Novel species in genus Gordonia.</title>
        <authorList>
            <person name="Zhang G."/>
        </authorList>
    </citation>
    <scope>NUCLEOTIDE SEQUENCE [LARGE SCALE GENOMIC DNA]</scope>
    <source>
        <strain evidence="5 6">ON-33</strain>
    </source>
</reference>
<evidence type="ECO:0000313" key="6">
    <source>
        <dbReference type="Proteomes" id="UP000602395"/>
    </source>
</evidence>
<dbReference type="Pfam" id="PF00668">
    <property type="entry name" value="Condensation"/>
    <property type="match status" value="3"/>
</dbReference>
<dbReference type="InterPro" id="IPR020806">
    <property type="entry name" value="PKS_PP-bd"/>
</dbReference>
<gene>
    <name evidence="5" type="ORF">IDF66_04290</name>
</gene>
<feature type="domain" description="Carrier" evidence="4">
    <location>
        <begin position="2037"/>
        <end position="2112"/>
    </location>
</feature>
<feature type="domain" description="Carrier" evidence="4">
    <location>
        <begin position="980"/>
        <end position="1055"/>
    </location>
</feature>
<keyword evidence="2" id="KW-0596">Phosphopantetheine</keyword>
<dbReference type="CDD" id="cd19540">
    <property type="entry name" value="LCL_NRPS-like"/>
    <property type="match status" value="2"/>
</dbReference>
<evidence type="ECO:0000259" key="4">
    <source>
        <dbReference type="PROSITE" id="PS50075"/>
    </source>
</evidence>
<dbReference type="InterPro" id="IPR010071">
    <property type="entry name" value="AA_adenyl_dom"/>
</dbReference>
<dbReference type="Gene3D" id="2.30.38.10">
    <property type="entry name" value="Luciferase, Domain 3"/>
    <property type="match status" value="1"/>
</dbReference>
<protein>
    <submittedName>
        <fullName evidence="5">Amino acid adenylation domain-containing protein</fullName>
    </submittedName>
</protein>
<evidence type="ECO:0000256" key="3">
    <source>
        <dbReference type="ARBA" id="ARBA00022553"/>
    </source>
</evidence>
<evidence type="ECO:0000256" key="1">
    <source>
        <dbReference type="ARBA" id="ARBA00001957"/>
    </source>
</evidence>
<dbReference type="EMBL" id="JACWMS010000001">
    <property type="protein sequence ID" value="MBD1318793.1"/>
    <property type="molecule type" value="Genomic_DNA"/>
</dbReference>
<dbReference type="InterPro" id="IPR025110">
    <property type="entry name" value="AMP-bd_C"/>
</dbReference>
<comment type="caution">
    <text evidence="5">The sequence shown here is derived from an EMBL/GenBank/DDBJ whole genome shotgun (WGS) entry which is preliminary data.</text>
</comment>
<dbReference type="Gene3D" id="3.30.559.10">
    <property type="entry name" value="Chloramphenicol acetyltransferase-like domain"/>
    <property type="match status" value="3"/>
</dbReference>
<dbReference type="SUPFAM" id="SSF56801">
    <property type="entry name" value="Acetyl-CoA synthetase-like"/>
    <property type="match status" value="2"/>
</dbReference>
<dbReference type="Proteomes" id="UP000602395">
    <property type="component" value="Unassembled WGS sequence"/>
</dbReference>
<dbReference type="InterPro" id="IPR020845">
    <property type="entry name" value="AMP-binding_CS"/>
</dbReference>
<proteinExistence type="predicted"/>
<dbReference type="PROSITE" id="PS00012">
    <property type="entry name" value="PHOSPHOPANTETHEINE"/>
    <property type="match status" value="2"/>
</dbReference>
<dbReference type="Gene3D" id="1.10.1200.10">
    <property type="entry name" value="ACP-like"/>
    <property type="match status" value="2"/>
</dbReference>
<dbReference type="NCBIfam" id="TIGR01733">
    <property type="entry name" value="AA-adenyl-dom"/>
    <property type="match status" value="2"/>
</dbReference>
<dbReference type="RefSeq" id="WP_190265820.1">
    <property type="nucleotide sequence ID" value="NZ_BAABAD010000003.1"/>
</dbReference>
<comment type="cofactor">
    <cofactor evidence="1">
        <name>pantetheine 4'-phosphate</name>
        <dbReference type="ChEBI" id="CHEBI:47942"/>
    </cofactor>
</comment>
<dbReference type="SMART" id="SM00823">
    <property type="entry name" value="PKS_PP"/>
    <property type="match status" value="2"/>
</dbReference>
<dbReference type="InterPro" id="IPR036736">
    <property type="entry name" value="ACP-like_sf"/>
</dbReference>
<keyword evidence="3" id="KW-0597">Phosphoprotein</keyword>
<dbReference type="InterPro" id="IPR000873">
    <property type="entry name" value="AMP-dep_synth/lig_dom"/>
</dbReference>
<dbReference type="Pfam" id="PF13193">
    <property type="entry name" value="AMP-binding_C"/>
    <property type="match status" value="2"/>
</dbReference>
<keyword evidence="6" id="KW-1185">Reference proteome</keyword>
<dbReference type="InterPro" id="IPR042099">
    <property type="entry name" value="ANL_N_sf"/>
</dbReference>
<sequence length="2706" mass="290498">MDPKDERVADVSGYQPLALTAAQRGMWFAENLSPDYSVTVANYLDIRDDDRPLDIELFARVVREVGWDLQSPFTRIIESGGVPMQVVDPAVDFTLAVVDLRDDPDPMAAATRWMNADYQRTIDLVADQLTVTSLIRVADDRALWYLRAHHIVIDGYAALTAMQETLERYNAAVDGRTRTDRPHASLADLVDDDQAYAESTRHESDRAHWTERAAELPERVSLAVSAAVAPLHPVNLIAGSVLDTARQEAVEERAAQIGGSPAVLLTAAFSAYLARMSGTDDVALSLPVTGRATARIKRAGGMLSNMLPIVAREVTGLTTGDLVGQLKLEMTGALRHQRYRFEEIRLDAGMADSNTASFGPIVNMMMFDKPIELTGARVDYQILTSGILEDLRLNLYQAGPGERLVVDLHGNPELYRQDELDRHLRRFLIFMDRLMAEPNTPIGDVDLLFDGEAATLFETGAGPRAELPGDDTTLLDDFERQVALTPDAVAVEFEDRTWTYAEFDALRLGLAGRLVDDGVAAGDRVVVSLPRGLAQVCAVYAVLTTGAAYVPVDPGQPARRRALIADAVGAEVVIDSAYLTWARFDDGSPAPRTVNVAPRRGGDACAYVIFTSGSTGVPKGVEVTQRAAINRLDWMQDGHPIGPDDAVLYKTPITFDVSVWELFWPLRTGGRMVIARPDGHRDPEYLARLIEDSGVTTLHFVPSMLDAYVDILSQRDRSSTAPSGDMPGAGTVFGPTVRQVFTSGEPLSRALADKVGAVSSVDLCNLYGPTEAAVDVTEHRVTDQAGPVPIGRPVVNTDVRVLDVRLRPVPIGVAGELYLAGVQLARGYAGRPDLTADRFVADPFAPAGTRMYRTGDLVRWNDRHELEYLGRTDFQIKIRGQRVELGEIEAVLADVPHVDAVVVVARSDDGAAPMLVAYLRSTSETVEEQRVLAFCRKNLPSHMVPSAVVILDDFPVNASGKLDRSALPAPTSSNDVPFEAPESAVEIALAGLVADLVGADRVSLRDNIFAIGADSLTAARLVSRARTEHALSLRLTDIFDSSDLGEIARRADDAADADLPALGPVADRGSTIPLSHAQTRLWFINRMDPAAATYNMPGAIRLGPDADLAALREGMLDVLERHEALRTRYPSVAGEPVQEVVPVADLGHCAEVEVRAVEGTLDDAVASETVRGFDLVDEIGFRWALFADSDGYVAVVVLHHIAADGFSLGPLIRDLMTAYRSRRDGEPPRFAPLPIQYADFALWQQRMLGDVERPSELQTRELDFWRAELSGMPDLLTLPTDRPRPEVAGGAGDYVDVSIDGELVAGIRSLARRVSVTPFTVIHGALAAVLARHGDTDDVAIGTAVAGRDDELTADLVGMFVNTVVLRTPIGTATTVSDLLATAHAARATAMAHSNVPFERVVDAVAPQRSSSHTPLFQVALTMQSDQSGDLRHWAESTEVIDARVPAAKYDLAFSVTEHAADGLPDDVRYDIEISYATDLFDASTVSAIGDRLITMMRGMVADADAPVGQIDLLPPAEVAALSERSPSGAAPQTLRELLARGANTANPAAPALVGDGSTTSWDVFEIRTNQLARELISRGVGPGSVVAVTIGRSAQSVIATVAVAKTGAAFVNIDPRHPVERRADMLVDAAPIIGLTVRDVADDVPGDVDWLVIDDEQIELQVAGHCGNRIHDGELVSAARLDDLAYLIYTSGSTGRPKAAAVTHRGLANMVANQRRTLSVGPAARVLHVASPSFDASIFEIAMALCSGGRLVLSPAGVFGGAELDEVIADGGVTHAVMTPSALGTLEPSRVPSLSTVVSVGEACPPDLMRRWVGAGRRFFNLYGPTEATIWATAAGPMRADDPVTIGPAVPGVGALVLDRGLRPLPVGVPGELYLTGVQLGRGYHGRPDLTAGAFVANPHEPNARMYRTGDRVVRTADGDLIYQGRNDFQLKIRGQRIEPGEVDAVLMEHPAVANALSLGVPGPAGETVLVSYVTAADEASPAPADILEHTSARLPAYMVPQTVVVVASFDLTPVGKIDRTSLPPVDFTMSKEFVAPRSEMEAVVADVFAQVLDVSRVSVDDSFFELGGNSLSATKAVSRLAAVFDRRVPVKDLFEKPTAAKFAARLTSTMTGRSEPPLTARNRAEMVPVSGVQRGLWLLNRADPDAANYNVALALRLSGELDTDALRAAMGDLVRRHESLRTTYPMVNALPIQIIIPAEDMVDDIDLRVTDVEGDLTDAIARVTGEGFDIVSKAPLRMSVLRVRPDEHVLVFVVHHISADGASMAPLARDLMTAYAARLGGAAPAWAPLPVQYADFTLWQADRLAAAGDDDVTEGDRQLQYWADRLEGVPDQIDLPTDRPRPRTPSFEGRTVEFDLPADLVRALDSVARVNNTTLFMVTHAAYALLLSRISGNDDVVIGTPYAGRGDSALENVVGMFVNTLALRTRLSVGEQFGTLLERVRNEDLVDMAHTDVAFDQIVSRVLPVAPTSYNPLFQVMFAFQNIEFPTLELEGLRISPEDEQLSSAKVDLQLTLFPNDPAGQTSDGAIKAQLLYATDLFDESTVERIAGWYVRVLEAVAHDTTCIVGDIVLDLADDATSTDATSTAQDAVTLADLVIRAAAAEPTATAVERNGFVMAFGDLDAITTAMSAGLPADDSNAGLTMALMSSVPDLVTSGPDALDSVVRELRLRAAEVVGHQEVPGAQTLDGTVVPVRGEIPVRGADRA</sequence>
<dbReference type="InterPro" id="IPR006162">
    <property type="entry name" value="Ppantetheine_attach_site"/>
</dbReference>
<dbReference type="InterPro" id="IPR023213">
    <property type="entry name" value="CAT-like_dom_sf"/>
</dbReference>
<dbReference type="Gene3D" id="3.40.50.980">
    <property type="match status" value="2"/>
</dbReference>
<dbReference type="PROSITE" id="PS50075">
    <property type="entry name" value="CARRIER"/>
    <property type="match status" value="2"/>
</dbReference>
<dbReference type="Gene3D" id="3.30.559.30">
    <property type="entry name" value="Nonribosomal peptide synthetase, condensation domain"/>
    <property type="match status" value="3"/>
</dbReference>
<dbReference type="InterPro" id="IPR001242">
    <property type="entry name" value="Condensation_dom"/>
</dbReference>
<dbReference type="InterPro" id="IPR045851">
    <property type="entry name" value="AMP-bd_C_sf"/>
</dbReference>
<evidence type="ECO:0000256" key="2">
    <source>
        <dbReference type="ARBA" id="ARBA00022450"/>
    </source>
</evidence>
<dbReference type="PROSITE" id="PS00455">
    <property type="entry name" value="AMP_BINDING"/>
    <property type="match status" value="2"/>
</dbReference>
<dbReference type="InterPro" id="IPR009081">
    <property type="entry name" value="PP-bd_ACP"/>
</dbReference>
<dbReference type="Pfam" id="PF00550">
    <property type="entry name" value="PP-binding"/>
    <property type="match status" value="2"/>
</dbReference>
<dbReference type="Gene3D" id="3.30.300.30">
    <property type="match status" value="2"/>
</dbReference>
<accession>A0ABR7W960</accession>